<organism evidence="2 3">
    <name type="scientific">Streptomyces bangladeshensis</name>
    <dbReference type="NCBI Taxonomy" id="295352"/>
    <lineage>
        <taxon>Bacteria</taxon>
        <taxon>Bacillati</taxon>
        <taxon>Actinomycetota</taxon>
        <taxon>Actinomycetes</taxon>
        <taxon>Kitasatosporales</taxon>
        <taxon>Streptomycetaceae</taxon>
        <taxon>Streptomyces</taxon>
    </lineage>
</organism>
<evidence type="ECO:0000313" key="2">
    <source>
        <dbReference type="EMBL" id="GAA2193705.1"/>
    </source>
</evidence>
<dbReference type="Proteomes" id="UP001501391">
    <property type="component" value="Unassembled WGS sequence"/>
</dbReference>
<keyword evidence="3" id="KW-1185">Reference proteome</keyword>
<comment type="caution">
    <text evidence="2">The sequence shown here is derived from an EMBL/GenBank/DDBJ whole genome shotgun (WGS) entry which is preliminary data.</text>
</comment>
<accession>A0ABP5N5E1</accession>
<protein>
    <submittedName>
        <fullName evidence="2">Uncharacterized protein</fullName>
    </submittedName>
</protein>
<dbReference type="EMBL" id="BAAAOQ010000004">
    <property type="protein sequence ID" value="GAA2193705.1"/>
    <property type="molecule type" value="Genomic_DNA"/>
</dbReference>
<reference evidence="3" key="1">
    <citation type="journal article" date="2019" name="Int. J. Syst. Evol. Microbiol.">
        <title>The Global Catalogue of Microorganisms (GCM) 10K type strain sequencing project: providing services to taxonomists for standard genome sequencing and annotation.</title>
        <authorList>
            <consortium name="The Broad Institute Genomics Platform"/>
            <consortium name="The Broad Institute Genome Sequencing Center for Infectious Disease"/>
            <person name="Wu L."/>
            <person name="Ma J."/>
        </authorList>
    </citation>
    <scope>NUCLEOTIDE SEQUENCE [LARGE SCALE GENOMIC DNA]</scope>
    <source>
        <strain evidence="3">JCM 14924</strain>
    </source>
</reference>
<proteinExistence type="predicted"/>
<evidence type="ECO:0000313" key="3">
    <source>
        <dbReference type="Proteomes" id="UP001501391"/>
    </source>
</evidence>
<gene>
    <name evidence="2" type="ORF">GCM10009787_16700</name>
</gene>
<evidence type="ECO:0000256" key="1">
    <source>
        <dbReference type="SAM" id="MobiDB-lite"/>
    </source>
</evidence>
<name>A0ABP5N5E1_9ACTN</name>
<feature type="region of interest" description="Disordered" evidence="1">
    <location>
        <begin position="37"/>
        <end position="73"/>
    </location>
</feature>
<sequence>MPGEVRDAGNISLFRFVGSPLAAEGLRFVAGAQDGLRAGPRAVDPVAGRCADRRSGGLEGSRQRRVGPAGEGP</sequence>